<proteinExistence type="predicted"/>
<gene>
    <name evidence="2" type="ORF">PR048_023063</name>
</gene>
<protein>
    <recommendedName>
        <fullName evidence="4">Transmembrane protein</fullName>
    </recommendedName>
</protein>
<sequence length="691" mass="75412">MAKCAVASLVGHFSVNNASLSRNRFTSPQPSTNSGKSVRGCSCKCAYCLALELSRPASYTTDEHQVTMIATRASLGVIVCISGMARGIIWTALNIEVLREATRMKRGELGQRRNAGAGETEKSPRKPADQPRHPARFPHAKILGQPRRETTRFASLCVACGLLALGLCVYGTGRQTSATCVNTDHLHSVLSFAQTLINQNSLFAASCPSVLPHAQQNWGIASSKLLAVQKLRLFAFDSRASAACSGPACSASHCTFRWMASVSIEHSKMVPVLKFDGLNQSKSCTTKMDSKKLEITNEQRWKRIAATVLSTSVRGCEGVGRMRKGGSERSMFDVTQGNVYRRRSLNTEELLPRPHPHVEAWTIARLFYSGAAVAEMLACSPPTKDGFNTRPGHSRIFTIGNRAGRHRWSAAFLGDIPFTPTLHSGAGSKPPTYLSTVLFLPTQSSCKASCRCCVCHLIGWSTDLPPQLQRWESGGHRLCGPGGFLGVLPPPPPLDLPVRNSLLTDFVTSISSGDVTASGFVGLRETDFHVRAPLRLSGYRKPVAKFNEGSLTSSESCARSGDAALDACVSVVLIAPALLCLKRRKYLQPSKKKKRRNCQEPKCIYSMSIRTLIYYRGSAVAERLVYSPPTKANRVQSPVGPLPDFRKRESCRKMLLVGGFSRGSPVLPAIAFRRCSILTSLHPHRLSRRRT</sequence>
<keyword evidence="3" id="KW-1185">Reference proteome</keyword>
<dbReference type="EMBL" id="JARBHB010000009">
    <property type="protein sequence ID" value="KAJ8875168.1"/>
    <property type="molecule type" value="Genomic_DNA"/>
</dbReference>
<dbReference type="Proteomes" id="UP001159363">
    <property type="component" value="Chromosome 8"/>
</dbReference>
<evidence type="ECO:0008006" key="4">
    <source>
        <dbReference type="Google" id="ProtNLM"/>
    </source>
</evidence>
<comment type="caution">
    <text evidence="2">The sequence shown here is derived from an EMBL/GenBank/DDBJ whole genome shotgun (WGS) entry which is preliminary data.</text>
</comment>
<evidence type="ECO:0000313" key="3">
    <source>
        <dbReference type="Proteomes" id="UP001159363"/>
    </source>
</evidence>
<organism evidence="2 3">
    <name type="scientific">Dryococelus australis</name>
    <dbReference type="NCBI Taxonomy" id="614101"/>
    <lineage>
        <taxon>Eukaryota</taxon>
        <taxon>Metazoa</taxon>
        <taxon>Ecdysozoa</taxon>
        <taxon>Arthropoda</taxon>
        <taxon>Hexapoda</taxon>
        <taxon>Insecta</taxon>
        <taxon>Pterygota</taxon>
        <taxon>Neoptera</taxon>
        <taxon>Polyneoptera</taxon>
        <taxon>Phasmatodea</taxon>
        <taxon>Verophasmatodea</taxon>
        <taxon>Anareolatae</taxon>
        <taxon>Phasmatidae</taxon>
        <taxon>Eurycanthinae</taxon>
        <taxon>Dryococelus</taxon>
    </lineage>
</organism>
<feature type="compositionally biased region" description="Basic and acidic residues" evidence="1">
    <location>
        <begin position="119"/>
        <end position="132"/>
    </location>
</feature>
<feature type="region of interest" description="Disordered" evidence="1">
    <location>
        <begin position="108"/>
        <end position="136"/>
    </location>
</feature>
<name>A0ABQ9GT15_9NEOP</name>
<evidence type="ECO:0000313" key="2">
    <source>
        <dbReference type="EMBL" id="KAJ8875168.1"/>
    </source>
</evidence>
<evidence type="ECO:0000256" key="1">
    <source>
        <dbReference type="SAM" id="MobiDB-lite"/>
    </source>
</evidence>
<reference evidence="2 3" key="1">
    <citation type="submission" date="2023-02" db="EMBL/GenBank/DDBJ databases">
        <title>LHISI_Scaffold_Assembly.</title>
        <authorList>
            <person name="Stuart O.P."/>
            <person name="Cleave R."/>
            <person name="Magrath M.J.L."/>
            <person name="Mikheyev A.S."/>
        </authorList>
    </citation>
    <scope>NUCLEOTIDE SEQUENCE [LARGE SCALE GENOMIC DNA]</scope>
    <source>
        <strain evidence="2">Daus_M_001</strain>
        <tissue evidence="2">Leg muscle</tissue>
    </source>
</reference>
<accession>A0ABQ9GT15</accession>